<evidence type="ECO:0000256" key="1">
    <source>
        <dbReference type="ARBA" id="ARBA00022723"/>
    </source>
</evidence>
<feature type="region of interest" description="Disordered" evidence="6">
    <location>
        <begin position="1350"/>
        <end position="1370"/>
    </location>
</feature>
<dbReference type="SUPFAM" id="SSF48371">
    <property type="entry name" value="ARM repeat"/>
    <property type="match status" value="1"/>
</dbReference>
<evidence type="ECO:0000256" key="6">
    <source>
        <dbReference type="SAM" id="MobiDB-lite"/>
    </source>
</evidence>
<dbReference type="Gene3D" id="3.30.40.10">
    <property type="entry name" value="Zinc/RING finger domain, C3HC4 (zinc finger)"/>
    <property type="match status" value="1"/>
</dbReference>
<proteinExistence type="inferred from homology"/>
<dbReference type="PANTHER" id="PTHR21704">
    <property type="entry name" value="NIPPED-B-LIKE PROTEIN DELANGIN SCC2-RELATED"/>
    <property type="match status" value="1"/>
</dbReference>
<dbReference type="GO" id="GO:0010468">
    <property type="term" value="P:regulation of gene expression"/>
    <property type="evidence" value="ECO:0007669"/>
    <property type="project" value="InterPro"/>
</dbReference>
<dbReference type="GO" id="GO:0034087">
    <property type="term" value="P:establishment of mitotic sister chromatid cohesion"/>
    <property type="evidence" value="ECO:0007669"/>
    <property type="project" value="TreeGrafter"/>
</dbReference>
<evidence type="ECO:0000313" key="9">
    <source>
        <dbReference type="Proteomes" id="UP000187209"/>
    </source>
</evidence>
<dbReference type="InterPro" id="IPR016024">
    <property type="entry name" value="ARM-type_fold"/>
</dbReference>
<dbReference type="InterPro" id="IPR013083">
    <property type="entry name" value="Znf_RING/FYVE/PHD"/>
</dbReference>
<keyword evidence="5" id="KW-0131">Cell cycle</keyword>
<dbReference type="SUPFAM" id="SSF57903">
    <property type="entry name" value="FYVE/PHD zinc finger"/>
    <property type="match status" value="1"/>
</dbReference>
<dbReference type="GO" id="GO:0008270">
    <property type="term" value="F:zinc ion binding"/>
    <property type="evidence" value="ECO:0007669"/>
    <property type="project" value="UniProtKB-KW"/>
</dbReference>
<evidence type="ECO:0000259" key="7">
    <source>
        <dbReference type="PROSITE" id="PS50016"/>
    </source>
</evidence>
<dbReference type="GO" id="GO:0140588">
    <property type="term" value="P:chromatin looping"/>
    <property type="evidence" value="ECO:0007669"/>
    <property type="project" value="InterPro"/>
</dbReference>
<dbReference type="GO" id="GO:0061775">
    <property type="term" value="F:cohesin loader activity"/>
    <property type="evidence" value="ECO:0007669"/>
    <property type="project" value="InterPro"/>
</dbReference>
<dbReference type="GO" id="GO:0003682">
    <property type="term" value="F:chromatin binding"/>
    <property type="evidence" value="ECO:0007669"/>
    <property type="project" value="TreeGrafter"/>
</dbReference>
<comment type="subcellular location">
    <subcellularLocation>
        <location evidence="5">Nucleus</location>
    </subcellularLocation>
</comment>
<dbReference type="PANTHER" id="PTHR21704:SF18">
    <property type="entry name" value="NIPPED-B-LIKE PROTEIN"/>
    <property type="match status" value="1"/>
</dbReference>
<dbReference type="InterPro" id="IPR011989">
    <property type="entry name" value="ARM-like"/>
</dbReference>
<dbReference type="Gene3D" id="1.25.10.10">
    <property type="entry name" value="Leucine-rich Repeat Variant"/>
    <property type="match status" value="2"/>
</dbReference>
<keyword evidence="2 4" id="KW-0863">Zinc-finger</keyword>
<dbReference type="InterPro" id="IPR001965">
    <property type="entry name" value="Znf_PHD"/>
</dbReference>
<dbReference type="Pfam" id="PF00628">
    <property type="entry name" value="PHD"/>
    <property type="match status" value="1"/>
</dbReference>
<evidence type="ECO:0000256" key="3">
    <source>
        <dbReference type="ARBA" id="ARBA00022833"/>
    </source>
</evidence>
<reference evidence="8 9" key="1">
    <citation type="submission" date="2016-11" db="EMBL/GenBank/DDBJ databases">
        <title>The macronuclear genome of Stentor coeruleus: a giant cell with tiny introns.</title>
        <authorList>
            <person name="Slabodnick M."/>
            <person name="Ruby J.G."/>
            <person name="Reiff S.B."/>
            <person name="Swart E.C."/>
            <person name="Gosai S."/>
            <person name="Prabakaran S."/>
            <person name="Witkowska E."/>
            <person name="Larue G.E."/>
            <person name="Fisher S."/>
            <person name="Freeman R.M."/>
            <person name="Gunawardena J."/>
            <person name="Chu W."/>
            <person name="Stover N.A."/>
            <person name="Gregory B.D."/>
            <person name="Nowacki M."/>
            <person name="Derisi J."/>
            <person name="Roy S.W."/>
            <person name="Marshall W.F."/>
            <person name="Sood P."/>
        </authorList>
    </citation>
    <scope>NUCLEOTIDE SEQUENCE [LARGE SCALE GENOMIC DNA]</scope>
    <source>
        <strain evidence="8">WM001</strain>
    </source>
</reference>
<dbReference type="PROSITE" id="PS01359">
    <property type="entry name" value="ZF_PHD_1"/>
    <property type="match status" value="1"/>
</dbReference>
<feature type="domain" description="PHD-type" evidence="7">
    <location>
        <begin position="453"/>
        <end position="504"/>
    </location>
</feature>
<dbReference type="Proteomes" id="UP000187209">
    <property type="component" value="Unassembled WGS sequence"/>
</dbReference>
<dbReference type="PROSITE" id="PS50016">
    <property type="entry name" value="ZF_PHD_2"/>
    <property type="match status" value="1"/>
</dbReference>
<dbReference type="GO" id="GO:0071169">
    <property type="term" value="P:establishment of protein localization to chromatin"/>
    <property type="evidence" value="ECO:0007669"/>
    <property type="project" value="TreeGrafter"/>
</dbReference>
<evidence type="ECO:0000256" key="4">
    <source>
        <dbReference type="PROSITE-ProRule" id="PRU00146"/>
    </source>
</evidence>
<sequence length="1370" mass="157311">MSGIEKDTESLTEIAKRNQNFLRKYQSAAPTLTKSRSKSALMKVTPDISIDSTSLQFIISNIDIDEPFNQYDKIDDLITKLKHKEALNKIPFTVLDEFVKKVRKIIPKYSIIEYTKNYKSEAKALIKILEPSKTYLNLISTKIVDQRLIVDELLEKILKTTQSALDKLIIPLAHYPNKENFKILESKKIKRCMASLCGVIEYFSTLISKKCFQEYLVISLAELLIKTLFAEGAEILHLTCSYALASIVHSYNKMTVQVINEIINNLLVLTNDPNLAIGTKSKKVHCREYTVAEGVEIKFSTFMVISVLQNFSSLSEALRLDGKVNLKLVNKQIQETLGLSQHFVNEVCERAFKVKSESQEYRTFLDCFILDLLKLIFRPEFPLAFQVLNLVIIKIFGALKAFSAIIRHYAIDEMSLIASSLKQTIHEIKKLPIVPQNITKVSMTNHPSDNLMASLCICKEGWSDEKCDMIQCEECWKWFHLDCVGLNLEKYSDNTWFCDDCRLFQYLQHISIQEVNFNEDEIFALPLEIISVSIQFQRVYQELIINYLISNGGRMEESSRSLWLAHWLSEKEDQNLVHLWQTPSKSPNLPRLSEKGTIKLLRQYLLAFDLGLTYLHTQHRIISLLTAAQPLTRAKAIKSLSAIVSADPECLLEDIIEAAVTERLNDTSIAVREATVELIGKFITYKSEFSDSYFIALMERLTDKGPSVRRRVIRILKDIISNDPENERRIGIYCEVIKRINDDSEGIRDAVVCLFEEVWFSAKTEKFFVSFLQTIKVLKIKEPIIMLFKAILEKDQKYKGALERITQTATEQLIASNLLGNSILCAKLIEIVSMTAPELLVDQITTLHQFLTASQSTPEESELLTSICIVIGQSSEHLNSLNVAKIKRIENQLITLVYTQSSSVVTQAINALCKIVRLCSRNHSIITSLITKCFTLLKGQAKIISNDKNNLSSVFRALLALGLCIKYYESSIYNEFSLEEGVDFKTSIFDVYQKFSLMEDESIRERALDSLSLTWVRFPELIIKSDSLIKKAWQVANTANKKIKLLQMFYEFMRHCNEAIKEGSDEDKGNVVSVIFGYLDNILECTKNEKPDVRESAAEVLKLIFIQGTINASKFVSVLFSMLGDESLIVREAAYFCVEKGFIKSPDLITINMQSSLKEAFEFQSKILKQRDLKESYYSKVYGLIKGKKSVRNKMLNTILHSLEPNDPDFTEYLCEMISLFVYSTMEEICLILQYINGKIQASAFRLLRIIKVRKNNKETLKRDYIIECVLQIQLIILKNHLILAYQIKSFDEIQDKPVQKNEEATLFQEEYEEFKCYNKIQEIKDDDLIKFKYKFKQCLKSQNLEDGPMKKRTRKQTEGEVTTKQIISI</sequence>
<evidence type="ECO:0000313" key="8">
    <source>
        <dbReference type="EMBL" id="OMJ90668.1"/>
    </source>
</evidence>
<evidence type="ECO:0000256" key="2">
    <source>
        <dbReference type="ARBA" id="ARBA00022771"/>
    </source>
</evidence>
<dbReference type="EMBL" id="MPUH01000098">
    <property type="protein sequence ID" value="OMJ90668.1"/>
    <property type="molecule type" value="Genomic_DNA"/>
</dbReference>
<gene>
    <name evidence="8" type="ORF">SteCoe_6949</name>
</gene>
<keyword evidence="3" id="KW-0862">Zinc</keyword>
<comment type="similarity">
    <text evidence="5">Belongs to the SCC2/Nipped-B family.</text>
</comment>
<name>A0A1R2CNS5_9CILI</name>
<dbReference type="OrthoDB" id="283035at2759"/>
<dbReference type="GO" id="GO:0090694">
    <property type="term" value="C:Scc2-Scc4 cohesin loading complex"/>
    <property type="evidence" value="ECO:0007669"/>
    <property type="project" value="TreeGrafter"/>
</dbReference>
<dbReference type="GO" id="GO:1990414">
    <property type="term" value="P:replication-born double-strand break repair via sister chromatid exchange"/>
    <property type="evidence" value="ECO:0007669"/>
    <property type="project" value="TreeGrafter"/>
</dbReference>
<dbReference type="Pfam" id="PF12830">
    <property type="entry name" value="Nipped-B_C"/>
    <property type="match status" value="1"/>
</dbReference>
<keyword evidence="5" id="KW-0539">Nucleus</keyword>
<dbReference type="InterPro" id="IPR024986">
    <property type="entry name" value="Nipped-B_C"/>
</dbReference>
<dbReference type="InterPro" id="IPR019786">
    <property type="entry name" value="Zinc_finger_PHD-type_CS"/>
</dbReference>
<dbReference type="SMART" id="SM00249">
    <property type="entry name" value="PHD"/>
    <property type="match status" value="1"/>
</dbReference>
<dbReference type="InterPro" id="IPR011011">
    <property type="entry name" value="Znf_FYVE_PHD"/>
</dbReference>
<comment type="caution">
    <text evidence="8">The sequence shown here is derived from an EMBL/GenBank/DDBJ whole genome shotgun (WGS) entry which is preliminary data.</text>
</comment>
<protein>
    <recommendedName>
        <fullName evidence="5">Sister chromatid cohesion protein</fullName>
    </recommendedName>
</protein>
<dbReference type="InterPro" id="IPR033031">
    <property type="entry name" value="Scc2/Nipped-B"/>
</dbReference>
<keyword evidence="1" id="KW-0479">Metal-binding</keyword>
<evidence type="ECO:0000256" key="5">
    <source>
        <dbReference type="RuleBase" id="RU364107"/>
    </source>
</evidence>
<keyword evidence="9" id="KW-1185">Reference proteome</keyword>
<organism evidence="8 9">
    <name type="scientific">Stentor coeruleus</name>
    <dbReference type="NCBI Taxonomy" id="5963"/>
    <lineage>
        <taxon>Eukaryota</taxon>
        <taxon>Sar</taxon>
        <taxon>Alveolata</taxon>
        <taxon>Ciliophora</taxon>
        <taxon>Postciliodesmatophora</taxon>
        <taxon>Heterotrichea</taxon>
        <taxon>Heterotrichida</taxon>
        <taxon>Stentoridae</taxon>
        <taxon>Stentor</taxon>
    </lineage>
</organism>
<feature type="compositionally biased region" description="Polar residues" evidence="6">
    <location>
        <begin position="1360"/>
        <end position="1370"/>
    </location>
</feature>
<dbReference type="InterPro" id="IPR019787">
    <property type="entry name" value="Znf_PHD-finger"/>
</dbReference>
<accession>A0A1R2CNS5</accession>
<keyword evidence="5" id="KW-0677">Repeat</keyword>
<dbReference type="Pfam" id="PF20168">
    <property type="entry name" value="PDS5"/>
    <property type="match status" value="1"/>
</dbReference>